<accession>A0A077WIL8</accession>
<dbReference type="InterPro" id="IPR032675">
    <property type="entry name" value="LRR_dom_sf"/>
</dbReference>
<sequence length="372" mass="42050">MTITARGFTQSRHHLHLPHVPESMTTKLEHLDVVDCRLSIANLRPLLEDCPKLKFLAVMKEGNMEENKTALAECCPKLQHLHYRPWLARGHILAIPKSDDVVGAEYKEGQRVTGGICLHGLYIDVTDAHDFLDQWRIKVLRLASEQQHWLQDTSSTVEQLIIQNLHTLEILDLSLPVNPFQALVPLFKFMDKLKSLQLHFKYERQVVYSTMLGILGQISGMASRHPTLQSISLSITPFPGNAPFVTHGATIVHTIASIAHLKQIEIVLWEIKADDLALLFEKARNLERITLNLSPLIITERMFTALASLPLHTLVLVSGRVGSLNDNGLIQFIDHHAGPLMKMSLRGDIRNDRNSASITYAYQKLGTRFQFH</sequence>
<reference evidence="1" key="1">
    <citation type="journal article" date="2014" name="Genome Announc.">
        <title>De novo whole-genome sequence and genome annotation of Lichtheimia ramosa.</title>
        <authorList>
            <person name="Linde J."/>
            <person name="Schwartze V."/>
            <person name="Binder U."/>
            <person name="Lass-Florl C."/>
            <person name="Voigt K."/>
            <person name="Horn F."/>
        </authorList>
    </citation>
    <scope>NUCLEOTIDE SEQUENCE</scope>
    <source>
        <strain evidence="1">JMRC FSU:6197</strain>
    </source>
</reference>
<evidence type="ECO:0008006" key="2">
    <source>
        <dbReference type="Google" id="ProtNLM"/>
    </source>
</evidence>
<protein>
    <recommendedName>
        <fullName evidence="2">F-box domain-containing protein</fullName>
    </recommendedName>
</protein>
<evidence type="ECO:0000313" key="1">
    <source>
        <dbReference type="EMBL" id="CDS06467.1"/>
    </source>
</evidence>
<dbReference type="Gene3D" id="3.80.10.10">
    <property type="entry name" value="Ribonuclease Inhibitor"/>
    <property type="match status" value="2"/>
</dbReference>
<dbReference type="OrthoDB" id="2252709at2759"/>
<proteinExistence type="predicted"/>
<dbReference type="SUPFAM" id="SSF52047">
    <property type="entry name" value="RNI-like"/>
    <property type="match status" value="1"/>
</dbReference>
<dbReference type="EMBL" id="LK023320">
    <property type="protein sequence ID" value="CDS06467.1"/>
    <property type="molecule type" value="Genomic_DNA"/>
</dbReference>
<gene>
    <name evidence="1" type="ORF">LRAMOSA08995</name>
</gene>
<name>A0A077WIL8_9FUNG</name>
<dbReference type="AlphaFoldDB" id="A0A077WIL8"/>
<organism evidence="1">
    <name type="scientific">Lichtheimia ramosa</name>
    <dbReference type="NCBI Taxonomy" id="688394"/>
    <lineage>
        <taxon>Eukaryota</taxon>
        <taxon>Fungi</taxon>
        <taxon>Fungi incertae sedis</taxon>
        <taxon>Mucoromycota</taxon>
        <taxon>Mucoromycotina</taxon>
        <taxon>Mucoromycetes</taxon>
        <taxon>Mucorales</taxon>
        <taxon>Lichtheimiaceae</taxon>
        <taxon>Lichtheimia</taxon>
    </lineage>
</organism>